<feature type="region of interest" description="Disordered" evidence="8">
    <location>
        <begin position="379"/>
        <end position="423"/>
    </location>
</feature>
<keyword evidence="2" id="KW-0479">Metal-binding</keyword>
<dbReference type="GO" id="GO:0005681">
    <property type="term" value="C:spliceosomal complex"/>
    <property type="evidence" value="ECO:0007669"/>
    <property type="project" value="InterPro"/>
</dbReference>
<keyword evidence="5 7" id="KW-0175">Coiled coil</keyword>
<keyword evidence="4" id="KW-0862">Zinc</keyword>
<keyword evidence="11" id="KW-1185">Reference proteome</keyword>
<feature type="coiled-coil region" evidence="7">
    <location>
        <begin position="327"/>
        <end position="361"/>
    </location>
</feature>
<evidence type="ECO:0000256" key="2">
    <source>
        <dbReference type="ARBA" id="ARBA00022723"/>
    </source>
</evidence>
<feature type="compositionally biased region" description="Acidic residues" evidence="8">
    <location>
        <begin position="403"/>
        <end position="414"/>
    </location>
</feature>
<evidence type="ECO:0000256" key="6">
    <source>
        <dbReference type="ARBA" id="ARBA00023242"/>
    </source>
</evidence>
<evidence type="ECO:0000256" key="3">
    <source>
        <dbReference type="ARBA" id="ARBA00022771"/>
    </source>
</evidence>
<feature type="domain" description="C2H2-type" evidence="9">
    <location>
        <begin position="128"/>
        <end position="151"/>
    </location>
</feature>
<feature type="region of interest" description="Disordered" evidence="8">
    <location>
        <begin position="190"/>
        <end position="281"/>
    </location>
</feature>
<dbReference type="SUPFAM" id="SSF57667">
    <property type="entry name" value="beta-beta-alpha zinc fingers"/>
    <property type="match status" value="1"/>
</dbReference>
<dbReference type="OrthoDB" id="77607at2759"/>
<evidence type="ECO:0000256" key="8">
    <source>
        <dbReference type="SAM" id="MobiDB-lite"/>
    </source>
</evidence>
<dbReference type="Proteomes" id="UP000283530">
    <property type="component" value="Unassembled WGS sequence"/>
</dbReference>
<reference evidence="10 11" key="1">
    <citation type="journal article" date="2019" name="Nat. Plants">
        <title>Stout camphor tree genome fills gaps in understanding of flowering plant genome evolution.</title>
        <authorList>
            <person name="Chaw S.M."/>
            <person name="Liu Y.C."/>
            <person name="Wu Y.W."/>
            <person name="Wang H.Y."/>
            <person name="Lin C.I."/>
            <person name="Wu C.S."/>
            <person name="Ke H.M."/>
            <person name="Chang L.Y."/>
            <person name="Hsu C.Y."/>
            <person name="Yang H.T."/>
            <person name="Sudianto E."/>
            <person name="Hsu M.H."/>
            <person name="Wu K.P."/>
            <person name="Wang L.N."/>
            <person name="Leebens-Mack J.H."/>
            <person name="Tsai I.J."/>
        </authorList>
    </citation>
    <scope>NUCLEOTIDE SEQUENCE [LARGE SCALE GENOMIC DNA]</scope>
    <source>
        <strain evidence="11">cv. Chaw 1501</strain>
        <tissue evidence="10">Young leaves</tissue>
    </source>
</reference>
<dbReference type="EMBL" id="QPKB01000003">
    <property type="protein sequence ID" value="RWR79830.1"/>
    <property type="molecule type" value="Genomic_DNA"/>
</dbReference>
<dbReference type="GO" id="GO:0033314">
    <property type="term" value="P:mitotic DNA replication checkpoint signaling"/>
    <property type="evidence" value="ECO:0007669"/>
    <property type="project" value="TreeGrafter"/>
</dbReference>
<dbReference type="STRING" id="337451.A0A3S3MUN5"/>
<dbReference type="PANTHER" id="PTHR13278">
    <property type="entry name" value="ZINC FINGER PROTEIN 830"/>
    <property type="match status" value="1"/>
</dbReference>
<protein>
    <submittedName>
        <fullName evidence="10">Zinc finger protein 830</fullName>
    </submittedName>
</protein>
<comment type="subcellular location">
    <subcellularLocation>
        <location evidence="1">Nucleus</location>
    </subcellularLocation>
</comment>
<keyword evidence="6" id="KW-0539">Nucleus</keyword>
<proteinExistence type="predicted"/>
<evidence type="ECO:0000256" key="5">
    <source>
        <dbReference type="ARBA" id="ARBA00023054"/>
    </source>
</evidence>
<feature type="compositionally biased region" description="Basic and acidic residues" evidence="8">
    <location>
        <begin position="231"/>
        <end position="240"/>
    </location>
</feature>
<dbReference type="GO" id="GO:0044773">
    <property type="term" value="P:mitotic DNA damage checkpoint signaling"/>
    <property type="evidence" value="ECO:0007669"/>
    <property type="project" value="TreeGrafter"/>
</dbReference>
<dbReference type="PANTHER" id="PTHR13278:SF0">
    <property type="entry name" value="ZINC FINGER PROTEIN 830"/>
    <property type="match status" value="1"/>
</dbReference>
<dbReference type="GO" id="GO:0008270">
    <property type="term" value="F:zinc ion binding"/>
    <property type="evidence" value="ECO:0007669"/>
    <property type="project" value="UniProtKB-KW"/>
</dbReference>
<dbReference type="InterPro" id="IPR036236">
    <property type="entry name" value="Znf_C2H2_sf"/>
</dbReference>
<organism evidence="10 11">
    <name type="scientific">Cinnamomum micranthum f. kanehirae</name>
    <dbReference type="NCBI Taxonomy" id="337451"/>
    <lineage>
        <taxon>Eukaryota</taxon>
        <taxon>Viridiplantae</taxon>
        <taxon>Streptophyta</taxon>
        <taxon>Embryophyta</taxon>
        <taxon>Tracheophyta</taxon>
        <taxon>Spermatophyta</taxon>
        <taxon>Magnoliopsida</taxon>
        <taxon>Magnoliidae</taxon>
        <taxon>Laurales</taxon>
        <taxon>Lauraceae</taxon>
        <taxon>Cinnamomum</taxon>
    </lineage>
</organism>
<evidence type="ECO:0000313" key="11">
    <source>
        <dbReference type="Proteomes" id="UP000283530"/>
    </source>
</evidence>
<dbReference type="AlphaFoldDB" id="A0A3S3MUN5"/>
<feature type="compositionally biased region" description="Basic and acidic residues" evidence="8">
    <location>
        <begin position="256"/>
        <end position="270"/>
    </location>
</feature>
<evidence type="ECO:0000256" key="4">
    <source>
        <dbReference type="ARBA" id="ARBA00022833"/>
    </source>
</evidence>
<dbReference type="GO" id="GO:0033260">
    <property type="term" value="P:nuclear DNA replication"/>
    <property type="evidence" value="ECO:0007669"/>
    <property type="project" value="TreeGrafter"/>
</dbReference>
<evidence type="ECO:0000256" key="7">
    <source>
        <dbReference type="SAM" id="Coils"/>
    </source>
</evidence>
<evidence type="ECO:0000259" key="9">
    <source>
        <dbReference type="Pfam" id="PF12874"/>
    </source>
</evidence>
<feature type="compositionally biased region" description="Basic and acidic residues" evidence="8">
    <location>
        <begin position="379"/>
        <end position="396"/>
    </location>
</feature>
<dbReference type="GO" id="GO:0003676">
    <property type="term" value="F:nucleic acid binding"/>
    <property type="evidence" value="ECO:0007669"/>
    <property type="project" value="InterPro"/>
</dbReference>
<dbReference type="Pfam" id="PF12874">
    <property type="entry name" value="zf-met"/>
    <property type="match status" value="1"/>
</dbReference>
<dbReference type="InterPro" id="IPR013087">
    <property type="entry name" value="Znf_C2H2_type"/>
</dbReference>
<dbReference type="Gene3D" id="3.30.160.60">
    <property type="entry name" value="Classic Zinc Finger"/>
    <property type="match status" value="1"/>
</dbReference>
<sequence length="423" mass="47912">MAVAEKNGYLYESRCCTQPYFEANVVHVGPIDWKPKQGKTRANVTLLFTHAAEEEKKCRRRSSTTNSTLADTCSERWDWFFCKFVVCYFVLLMDSGEQKNAWFRARLKKREKRIDSPLVRYNDYDQPVCRVCDVVLKSESLWAAHQASRKHHEAIKNIKAVAAGATRVNDVKPDSSTVLVDKPRTSSSLPADFFDNHEFKKPKTGLGSGSKTESVPHHTSAKSVDSSSSHYVEKKGEPHVVRLPSELPHSASETDDLARVHTAESKERSESNLSSQLGQPLRTDLSEVKQVKGVLPAGFFDNKDADLRARGIEPVKVDIKDEYKEFEKAIQEDLHEVDERLEEEEIDAAELLEEAESVEQKAYRERVEMLKKMQVELKAAKSARTEKRTLAFKGEESSGDSSGGDDDDDDEENFTVDWRAQHL</sequence>
<feature type="compositionally biased region" description="Polar residues" evidence="8">
    <location>
        <begin position="221"/>
        <end position="230"/>
    </location>
</feature>
<accession>A0A3S3MUN5</accession>
<evidence type="ECO:0000256" key="1">
    <source>
        <dbReference type="ARBA" id="ARBA00004123"/>
    </source>
</evidence>
<comment type="caution">
    <text evidence="10">The sequence shown here is derived from an EMBL/GenBank/DDBJ whole genome shotgun (WGS) entry which is preliminary data.</text>
</comment>
<keyword evidence="3" id="KW-0863">Zinc-finger</keyword>
<gene>
    <name evidence="10" type="ORF">CKAN_00842900</name>
</gene>
<evidence type="ECO:0000313" key="10">
    <source>
        <dbReference type="EMBL" id="RWR79830.1"/>
    </source>
</evidence>
<name>A0A3S3MUN5_9MAGN</name>
<dbReference type="InterPro" id="IPR040050">
    <property type="entry name" value="ZNF830-like"/>
</dbReference>